<accession>A0A8B7D2Q3</accession>
<organism evidence="4 5">
    <name type="scientific">Phoenix dactylifera</name>
    <name type="common">Date palm</name>
    <dbReference type="NCBI Taxonomy" id="42345"/>
    <lineage>
        <taxon>Eukaryota</taxon>
        <taxon>Viridiplantae</taxon>
        <taxon>Streptophyta</taxon>
        <taxon>Embryophyta</taxon>
        <taxon>Tracheophyta</taxon>
        <taxon>Spermatophyta</taxon>
        <taxon>Magnoliopsida</taxon>
        <taxon>Liliopsida</taxon>
        <taxon>Arecaceae</taxon>
        <taxon>Coryphoideae</taxon>
        <taxon>Phoeniceae</taxon>
        <taxon>Phoenix</taxon>
    </lineage>
</organism>
<dbReference type="GO" id="GO:0009451">
    <property type="term" value="P:RNA modification"/>
    <property type="evidence" value="ECO:0007669"/>
    <property type="project" value="InterPro"/>
</dbReference>
<keyword evidence="1" id="KW-0677">Repeat</keyword>
<gene>
    <name evidence="5" type="primary">LOC103722710</name>
</gene>
<name>A0A8B7D2Q3_PHODC</name>
<keyword evidence="3" id="KW-0472">Membrane</keyword>
<keyword evidence="3" id="KW-0812">Transmembrane</keyword>
<proteinExistence type="predicted"/>
<protein>
    <submittedName>
        <fullName evidence="5">Pentatricopeptide repeat-containing protein At1g08070, chloroplastic-like</fullName>
    </submittedName>
</protein>
<dbReference type="PROSITE" id="PS51375">
    <property type="entry name" value="PPR"/>
    <property type="match status" value="4"/>
</dbReference>
<dbReference type="OrthoDB" id="185373at2759"/>
<feature type="transmembrane region" description="Helical" evidence="3">
    <location>
        <begin position="64"/>
        <end position="81"/>
    </location>
</feature>
<dbReference type="FunFam" id="1.25.40.10:FF:000427">
    <property type="entry name" value="Pentatricopeptide repeat-containing protein chloroplastic"/>
    <property type="match status" value="1"/>
</dbReference>
<dbReference type="Pfam" id="PF01535">
    <property type="entry name" value="PPR"/>
    <property type="match status" value="6"/>
</dbReference>
<dbReference type="InterPro" id="IPR046960">
    <property type="entry name" value="PPR_At4g14850-like_plant"/>
</dbReference>
<reference evidence="5" key="2">
    <citation type="submission" date="2025-08" db="UniProtKB">
        <authorList>
            <consortium name="RefSeq"/>
        </authorList>
    </citation>
    <scope>IDENTIFICATION</scope>
    <source>
        <tissue evidence="5">Young leaves</tissue>
    </source>
</reference>
<sequence length="518" mass="57723">MAKSPLSHKCDQPGNTNSFSHFTREDGAYKWNTILRGFLERNDPKKAILGFAHMRRRGIKADSYALLFVIKACGLIMPGVFEGKQMHAQALKLGFGSEVVTQTALLRMYCLFGDLLAAQKVFDETPQRDIIQWNALISIFAQRDHPNIAIRAARAMVNENVRPDEVTVVSIVSACTRLKALEHGKQVHGYATKNLSGFDAFVRNALINMYAQCGCLSNAHHVFEKMSCRNVVSWTSIINGYGENGRPSEALALFKEMETAGVRPDEVTVLAVVSMCTKLGSSEIGEWIDEYVKKNGFQENINIMNALIDMHSKCGNIEKACQIFDQMTERTLISWTAIIQGLAMHGYGVAALVRFSQMQREGFKPDDIVFLSVMNACSHAGLVVEGKQCFESMAEEHGMTPSIEHWGSMVDLLCRAGLLGEAFQFLVSMPVKPDAVIWRTLIGACRDQGNISLARQVMDYVLDLEPEHSGNYILKSNLHAVVGDWDGVHEVRNDMGFREVTTKRDPAHSYIEAQHNVI</sequence>
<dbReference type="RefSeq" id="XP_008811585.1">
    <property type="nucleotide sequence ID" value="XM_008813363.4"/>
</dbReference>
<dbReference type="FunFam" id="1.25.40.10:FF:000184">
    <property type="entry name" value="Pentatricopeptide repeat-containing protein, chloroplastic"/>
    <property type="match status" value="1"/>
</dbReference>
<dbReference type="AlphaFoldDB" id="A0A8B7D2Q3"/>
<feature type="repeat" description="PPR" evidence="2">
    <location>
        <begin position="129"/>
        <end position="163"/>
    </location>
</feature>
<evidence type="ECO:0000313" key="4">
    <source>
        <dbReference type="Proteomes" id="UP000228380"/>
    </source>
</evidence>
<keyword evidence="4" id="KW-1185">Reference proteome</keyword>
<dbReference type="GeneID" id="103722710"/>
<dbReference type="PANTHER" id="PTHR47926:SF412">
    <property type="entry name" value="PENTATRICOPEPTIDE REPEAT-CONTAINING PROTEIN"/>
    <property type="match status" value="1"/>
</dbReference>
<reference evidence="4" key="1">
    <citation type="journal article" date="2019" name="Nat. Commun.">
        <title>Genome-wide association mapping of date palm fruit traits.</title>
        <authorList>
            <person name="Hazzouri K.M."/>
            <person name="Gros-Balthazard M."/>
            <person name="Flowers J.M."/>
            <person name="Copetti D."/>
            <person name="Lemansour A."/>
            <person name="Lebrun M."/>
            <person name="Masmoudi K."/>
            <person name="Ferrand S."/>
            <person name="Dhar M.I."/>
            <person name="Fresquez Z.A."/>
            <person name="Rosas U."/>
            <person name="Zhang J."/>
            <person name="Talag J."/>
            <person name="Lee S."/>
            <person name="Kudrna D."/>
            <person name="Powell R.F."/>
            <person name="Leitch I.J."/>
            <person name="Krueger R.R."/>
            <person name="Wing R.A."/>
            <person name="Amiri K.M.A."/>
            <person name="Purugganan M.D."/>
        </authorList>
    </citation>
    <scope>NUCLEOTIDE SEQUENCE [LARGE SCALE GENOMIC DNA]</scope>
    <source>
        <strain evidence="4">cv. Khalas</strain>
    </source>
</reference>
<evidence type="ECO:0000256" key="2">
    <source>
        <dbReference type="PROSITE-ProRule" id="PRU00708"/>
    </source>
</evidence>
<dbReference type="KEGG" id="pda:103722710"/>
<feature type="repeat" description="PPR" evidence="2">
    <location>
        <begin position="27"/>
        <end position="61"/>
    </location>
</feature>
<evidence type="ECO:0000256" key="3">
    <source>
        <dbReference type="SAM" id="Phobius"/>
    </source>
</evidence>
<evidence type="ECO:0000313" key="5">
    <source>
        <dbReference type="RefSeq" id="XP_008811585.1"/>
    </source>
</evidence>
<dbReference type="GO" id="GO:0003723">
    <property type="term" value="F:RNA binding"/>
    <property type="evidence" value="ECO:0007669"/>
    <property type="project" value="InterPro"/>
</dbReference>
<dbReference type="InterPro" id="IPR046848">
    <property type="entry name" value="E_motif"/>
</dbReference>
<dbReference type="Gene3D" id="1.25.40.10">
    <property type="entry name" value="Tetratricopeptide repeat domain"/>
    <property type="match status" value="4"/>
</dbReference>
<dbReference type="PANTHER" id="PTHR47926">
    <property type="entry name" value="PENTATRICOPEPTIDE REPEAT-CONTAINING PROTEIN"/>
    <property type="match status" value="1"/>
</dbReference>
<dbReference type="Proteomes" id="UP000228380">
    <property type="component" value="Chromosome 8"/>
</dbReference>
<feature type="repeat" description="PPR" evidence="2">
    <location>
        <begin position="300"/>
        <end position="334"/>
    </location>
</feature>
<evidence type="ECO:0000256" key="1">
    <source>
        <dbReference type="ARBA" id="ARBA00022737"/>
    </source>
</evidence>
<dbReference type="InterPro" id="IPR011990">
    <property type="entry name" value="TPR-like_helical_dom_sf"/>
</dbReference>
<keyword evidence="3" id="KW-1133">Transmembrane helix</keyword>
<dbReference type="Pfam" id="PF13041">
    <property type="entry name" value="PPR_2"/>
    <property type="match status" value="1"/>
</dbReference>
<feature type="repeat" description="PPR" evidence="2">
    <location>
        <begin position="230"/>
        <end position="264"/>
    </location>
</feature>
<dbReference type="FunFam" id="1.25.40.10:FF:000227">
    <property type="entry name" value="Pentatricopeptide repeat-containing protein At3g13880"/>
    <property type="match status" value="1"/>
</dbReference>
<dbReference type="NCBIfam" id="TIGR00756">
    <property type="entry name" value="PPR"/>
    <property type="match status" value="5"/>
</dbReference>
<dbReference type="Pfam" id="PF20431">
    <property type="entry name" value="E_motif"/>
    <property type="match status" value="1"/>
</dbReference>
<dbReference type="InterPro" id="IPR002885">
    <property type="entry name" value="PPR_rpt"/>
</dbReference>